<organism evidence="1 2">
    <name type="scientific">Chitinophaga polysaccharea</name>
    <dbReference type="NCBI Taxonomy" id="1293035"/>
    <lineage>
        <taxon>Bacteria</taxon>
        <taxon>Pseudomonadati</taxon>
        <taxon>Bacteroidota</taxon>
        <taxon>Chitinophagia</taxon>
        <taxon>Chitinophagales</taxon>
        <taxon>Chitinophagaceae</taxon>
        <taxon>Chitinophaga</taxon>
    </lineage>
</organism>
<accession>A0A561P9U8</accession>
<gene>
    <name evidence="1" type="ORF">FHW36_11046</name>
</gene>
<sequence>MNIFFKVFEGSPGVYSLLRGIFFKKAQKKLKWTNGSESD</sequence>
<name>A0A561P9U8_9BACT</name>
<evidence type="ECO:0000313" key="2">
    <source>
        <dbReference type="Proteomes" id="UP000320811"/>
    </source>
</evidence>
<reference evidence="1 2" key="1">
    <citation type="submission" date="2019-06" db="EMBL/GenBank/DDBJ databases">
        <title>Sorghum-associated microbial communities from plants grown in Nebraska, USA.</title>
        <authorList>
            <person name="Schachtman D."/>
        </authorList>
    </citation>
    <scope>NUCLEOTIDE SEQUENCE [LARGE SCALE GENOMIC DNA]</scope>
    <source>
        <strain evidence="1 2">1209</strain>
    </source>
</reference>
<proteinExistence type="predicted"/>
<comment type="caution">
    <text evidence="1">The sequence shown here is derived from an EMBL/GenBank/DDBJ whole genome shotgun (WGS) entry which is preliminary data.</text>
</comment>
<dbReference type="EMBL" id="VIWO01000010">
    <property type="protein sequence ID" value="TWF34848.1"/>
    <property type="molecule type" value="Genomic_DNA"/>
</dbReference>
<evidence type="ECO:0000313" key="1">
    <source>
        <dbReference type="EMBL" id="TWF34848.1"/>
    </source>
</evidence>
<protein>
    <submittedName>
        <fullName evidence="1">Uncharacterized protein</fullName>
    </submittedName>
</protein>
<dbReference type="Proteomes" id="UP000320811">
    <property type="component" value="Unassembled WGS sequence"/>
</dbReference>
<keyword evidence="2" id="KW-1185">Reference proteome</keyword>
<dbReference type="AlphaFoldDB" id="A0A561P9U8"/>